<evidence type="ECO:0000256" key="5">
    <source>
        <dbReference type="ARBA" id="ARBA00022741"/>
    </source>
</evidence>
<evidence type="ECO:0000259" key="8">
    <source>
        <dbReference type="PROSITE" id="PS50893"/>
    </source>
</evidence>
<organism evidence="9">
    <name type="scientific">Ignavibacterium album</name>
    <dbReference type="NCBI Taxonomy" id="591197"/>
    <lineage>
        <taxon>Bacteria</taxon>
        <taxon>Pseudomonadati</taxon>
        <taxon>Ignavibacteriota</taxon>
        <taxon>Ignavibacteria</taxon>
        <taxon>Ignavibacteriales</taxon>
        <taxon>Ignavibacteriaceae</taxon>
        <taxon>Ignavibacterium</taxon>
    </lineage>
</organism>
<feature type="domain" description="ABC transporter" evidence="8">
    <location>
        <begin position="1"/>
        <end position="231"/>
    </location>
</feature>
<evidence type="ECO:0000256" key="4">
    <source>
        <dbReference type="ARBA" id="ARBA00022475"/>
    </source>
</evidence>
<evidence type="ECO:0000256" key="1">
    <source>
        <dbReference type="ARBA" id="ARBA00004417"/>
    </source>
</evidence>
<comment type="caution">
    <text evidence="9">The sequence shown here is derived from an EMBL/GenBank/DDBJ whole genome shotgun (WGS) entry which is preliminary data.</text>
</comment>
<dbReference type="AlphaFoldDB" id="A0A7V2ZHN7"/>
<dbReference type="EMBL" id="DSUJ01000002">
    <property type="protein sequence ID" value="HFI90096.1"/>
    <property type="molecule type" value="Genomic_DNA"/>
</dbReference>
<sequence length="231" mass="26534">MLQADISKISILSDDQERILLKDIHFTLNANRVYTILGENGSGKSTLIKSLSLLLDKRFFRIDGQILWNKKNLFDASEEELISIRKNQIRYVFQDCVNAFDQLKKIGYYFDLMVEDDSKFLNLLEYFNLPPKSEIKNLYPYELSGGMAQRISIILAVIANPQLLILDEPTSSADTAIINLLIHFLREYVSERKNSVLIVTQDLLFAEKVSDEIASIKNFTLSEFSPSYGYK</sequence>
<dbReference type="InterPro" id="IPR027417">
    <property type="entry name" value="P-loop_NTPase"/>
</dbReference>
<proteinExistence type="inferred from homology"/>
<evidence type="ECO:0000256" key="6">
    <source>
        <dbReference type="ARBA" id="ARBA00022840"/>
    </source>
</evidence>
<dbReference type="PANTHER" id="PTHR43297">
    <property type="entry name" value="OLIGOPEPTIDE TRANSPORT ATP-BINDING PROTEIN APPD"/>
    <property type="match status" value="1"/>
</dbReference>
<dbReference type="InterPro" id="IPR017871">
    <property type="entry name" value="ABC_transporter-like_CS"/>
</dbReference>
<keyword evidence="6 9" id="KW-0067">ATP-binding</keyword>
<reference evidence="9" key="1">
    <citation type="journal article" date="2020" name="mSystems">
        <title>Genome- and Community-Level Interaction Insights into Carbon Utilization and Element Cycling Functions of Hydrothermarchaeota in Hydrothermal Sediment.</title>
        <authorList>
            <person name="Zhou Z."/>
            <person name="Liu Y."/>
            <person name="Xu W."/>
            <person name="Pan J."/>
            <person name="Luo Z.H."/>
            <person name="Li M."/>
        </authorList>
    </citation>
    <scope>NUCLEOTIDE SEQUENCE [LARGE SCALE GENOMIC DNA]</scope>
    <source>
        <strain evidence="9">SpSt-479</strain>
    </source>
</reference>
<dbReference type="InterPro" id="IPR003593">
    <property type="entry name" value="AAA+_ATPase"/>
</dbReference>
<evidence type="ECO:0000313" key="9">
    <source>
        <dbReference type="EMBL" id="HFI90096.1"/>
    </source>
</evidence>
<comment type="subcellular location">
    <subcellularLocation>
        <location evidence="1">Cell inner membrane</location>
        <topology evidence="1">Peripheral membrane protein</topology>
    </subcellularLocation>
</comment>
<dbReference type="GO" id="GO:0016887">
    <property type="term" value="F:ATP hydrolysis activity"/>
    <property type="evidence" value="ECO:0007669"/>
    <property type="project" value="InterPro"/>
</dbReference>
<dbReference type="Pfam" id="PF00005">
    <property type="entry name" value="ABC_tran"/>
    <property type="match status" value="1"/>
</dbReference>
<dbReference type="GO" id="GO:0005886">
    <property type="term" value="C:plasma membrane"/>
    <property type="evidence" value="ECO:0007669"/>
    <property type="project" value="UniProtKB-SubCell"/>
</dbReference>
<dbReference type="PROSITE" id="PS00211">
    <property type="entry name" value="ABC_TRANSPORTER_1"/>
    <property type="match status" value="1"/>
</dbReference>
<name>A0A7V2ZHN7_9BACT</name>
<keyword evidence="5" id="KW-0547">Nucleotide-binding</keyword>
<dbReference type="InterPro" id="IPR050388">
    <property type="entry name" value="ABC_Ni/Peptide_Import"/>
</dbReference>
<dbReference type="SMART" id="SM00382">
    <property type="entry name" value="AAA"/>
    <property type="match status" value="1"/>
</dbReference>
<keyword evidence="4" id="KW-1003">Cell membrane</keyword>
<dbReference type="PANTHER" id="PTHR43297:SF2">
    <property type="entry name" value="DIPEPTIDE TRANSPORT ATP-BINDING PROTEIN DPPD"/>
    <property type="match status" value="1"/>
</dbReference>
<dbReference type="GO" id="GO:0005524">
    <property type="term" value="F:ATP binding"/>
    <property type="evidence" value="ECO:0007669"/>
    <property type="project" value="UniProtKB-KW"/>
</dbReference>
<comment type="similarity">
    <text evidence="2">Belongs to the ABC transporter superfamily.</text>
</comment>
<dbReference type="PROSITE" id="PS50893">
    <property type="entry name" value="ABC_TRANSPORTER_2"/>
    <property type="match status" value="1"/>
</dbReference>
<evidence type="ECO:0000256" key="7">
    <source>
        <dbReference type="ARBA" id="ARBA00023136"/>
    </source>
</evidence>
<accession>A0A7V2ZHN7</accession>
<keyword evidence="7" id="KW-0472">Membrane</keyword>
<keyword evidence="3" id="KW-0813">Transport</keyword>
<dbReference type="InterPro" id="IPR003439">
    <property type="entry name" value="ABC_transporter-like_ATP-bd"/>
</dbReference>
<dbReference type="SUPFAM" id="SSF52540">
    <property type="entry name" value="P-loop containing nucleoside triphosphate hydrolases"/>
    <property type="match status" value="1"/>
</dbReference>
<evidence type="ECO:0000256" key="2">
    <source>
        <dbReference type="ARBA" id="ARBA00005417"/>
    </source>
</evidence>
<evidence type="ECO:0000256" key="3">
    <source>
        <dbReference type="ARBA" id="ARBA00022448"/>
    </source>
</evidence>
<protein>
    <submittedName>
        <fullName evidence="9">ABC transporter ATP-binding protein</fullName>
    </submittedName>
</protein>
<gene>
    <name evidence="9" type="ORF">ENS31_01045</name>
</gene>
<dbReference type="Gene3D" id="3.40.50.300">
    <property type="entry name" value="P-loop containing nucleotide triphosphate hydrolases"/>
    <property type="match status" value="1"/>
</dbReference>